<evidence type="ECO:0000256" key="11">
    <source>
        <dbReference type="ARBA" id="ARBA00022967"/>
    </source>
</evidence>
<keyword evidence="6" id="KW-1003">Cell membrane</keyword>
<dbReference type="InterPro" id="IPR023615">
    <property type="entry name" value="Cyt_c_Oxase_su1_BS"/>
</dbReference>
<evidence type="ECO:0000259" key="21">
    <source>
        <dbReference type="PROSITE" id="PS50855"/>
    </source>
</evidence>
<feature type="transmembrane region" description="Helical" evidence="19">
    <location>
        <begin position="431"/>
        <end position="452"/>
    </location>
</feature>
<feature type="transmembrane region" description="Helical" evidence="19">
    <location>
        <begin position="776"/>
        <end position="800"/>
    </location>
</feature>
<feature type="transmembrane region" description="Helical" evidence="19">
    <location>
        <begin position="127"/>
        <end position="148"/>
    </location>
</feature>
<comment type="similarity">
    <text evidence="3 18">Belongs to the heme-copper respiratory oxidase family.</text>
</comment>
<accession>A0ABW4V928</accession>
<evidence type="ECO:0000256" key="10">
    <source>
        <dbReference type="ARBA" id="ARBA00022723"/>
    </source>
</evidence>
<gene>
    <name evidence="22" type="primary">ctaD</name>
    <name evidence="22" type="ORF">ACFSL2_06550</name>
</gene>
<dbReference type="SUPFAM" id="SSF81442">
    <property type="entry name" value="Cytochrome c oxidase subunit I-like"/>
    <property type="match status" value="1"/>
</dbReference>
<dbReference type="EC" id="7.1.1.9" evidence="4"/>
<evidence type="ECO:0000256" key="16">
    <source>
        <dbReference type="ARBA" id="ARBA00023136"/>
    </source>
</evidence>
<dbReference type="PANTHER" id="PTHR10422">
    <property type="entry name" value="CYTOCHROME C OXIDASE SUBUNIT 1"/>
    <property type="match status" value="1"/>
</dbReference>
<evidence type="ECO:0000313" key="23">
    <source>
        <dbReference type="Proteomes" id="UP001597338"/>
    </source>
</evidence>
<evidence type="ECO:0000256" key="19">
    <source>
        <dbReference type="SAM" id="Phobius"/>
    </source>
</evidence>
<dbReference type="InterPro" id="IPR036927">
    <property type="entry name" value="Cyt_c_oxase-like_su1_sf"/>
</dbReference>
<evidence type="ECO:0000256" key="2">
    <source>
        <dbReference type="ARBA" id="ARBA00004673"/>
    </source>
</evidence>
<evidence type="ECO:0000256" key="7">
    <source>
        <dbReference type="ARBA" id="ARBA00022617"/>
    </source>
</evidence>
<evidence type="ECO:0000256" key="14">
    <source>
        <dbReference type="ARBA" id="ARBA00023004"/>
    </source>
</evidence>
<dbReference type="PANTHER" id="PTHR10422:SF35">
    <property type="entry name" value="CYTOCHROME BO(3) UBIQUINOL OXIDASE SUBUNIT 1"/>
    <property type="match status" value="1"/>
</dbReference>
<reference evidence="23" key="1">
    <citation type="journal article" date="2019" name="Int. J. Syst. Evol. Microbiol.">
        <title>The Global Catalogue of Microorganisms (GCM) 10K type strain sequencing project: providing services to taxonomists for standard genome sequencing and annotation.</title>
        <authorList>
            <consortium name="The Broad Institute Genomics Platform"/>
            <consortium name="The Broad Institute Genome Sequencing Center for Infectious Disease"/>
            <person name="Wu L."/>
            <person name="Ma J."/>
        </authorList>
    </citation>
    <scope>NUCLEOTIDE SEQUENCE [LARGE SCALE GENOMIC DNA]</scope>
    <source>
        <strain evidence="23">CCM 7043</strain>
    </source>
</reference>
<dbReference type="PRINTS" id="PR01165">
    <property type="entry name" value="CYCOXIDASEI"/>
</dbReference>
<keyword evidence="10" id="KW-0479">Metal-binding</keyword>
<evidence type="ECO:0000256" key="18">
    <source>
        <dbReference type="RuleBase" id="RU000370"/>
    </source>
</evidence>
<keyword evidence="13 19" id="KW-1133">Transmembrane helix</keyword>
<feature type="transmembrane region" description="Helical" evidence="19">
    <location>
        <begin position="168"/>
        <end position="194"/>
    </location>
</feature>
<feature type="transmembrane region" description="Helical" evidence="19">
    <location>
        <begin position="588"/>
        <end position="605"/>
    </location>
</feature>
<evidence type="ECO:0000256" key="5">
    <source>
        <dbReference type="ARBA" id="ARBA00022448"/>
    </source>
</evidence>
<keyword evidence="7 18" id="KW-0349">Heme</keyword>
<keyword evidence="5 18" id="KW-0813">Transport</keyword>
<evidence type="ECO:0000256" key="3">
    <source>
        <dbReference type="ARBA" id="ARBA00009578"/>
    </source>
</evidence>
<keyword evidence="12 18" id="KW-0249">Electron transport</keyword>
<feature type="transmembrane region" description="Helical" evidence="19">
    <location>
        <begin position="393"/>
        <end position="419"/>
    </location>
</feature>
<dbReference type="Gene3D" id="1.10.287.70">
    <property type="match status" value="1"/>
</dbReference>
<feature type="transmembrane region" description="Helical" evidence="19">
    <location>
        <begin position="206"/>
        <end position="232"/>
    </location>
</feature>
<keyword evidence="15" id="KW-0186">Copper</keyword>
<name>A0ABW4V928_9MICO</name>
<dbReference type="Gene3D" id="1.20.210.10">
    <property type="entry name" value="Cytochrome c oxidase-like, subunit I domain"/>
    <property type="match status" value="1"/>
</dbReference>
<comment type="catalytic activity">
    <reaction evidence="17">
        <text>4 Fe(II)-[cytochrome c] + O2 + 8 H(+)(in) = 4 Fe(III)-[cytochrome c] + 2 H2O + 4 H(+)(out)</text>
        <dbReference type="Rhea" id="RHEA:11436"/>
        <dbReference type="Rhea" id="RHEA-COMP:10350"/>
        <dbReference type="Rhea" id="RHEA-COMP:14399"/>
        <dbReference type="ChEBI" id="CHEBI:15377"/>
        <dbReference type="ChEBI" id="CHEBI:15378"/>
        <dbReference type="ChEBI" id="CHEBI:15379"/>
        <dbReference type="ChEBI" id="CHEBI:29033"/>
        <dbReference type="ChEBI" id="CHEBI:29034"/>
        <dbReference type="EC" id="7.1.1.9"/>
    </reaction>
</comment>
<dbReference type="InterPro" id="IPR014241">
    <property type="entry name" value="Cyt_c_oxidase_su1_bac"/>
</dbReference>
<evidence type="ECO:0000256" key="12">
    <source>
        <dbReference type="ARBA" id="ARBA00022982"/>
    </source>
</evidence>
<dbReference type="PROSITE" id="PS50253">
    <property type="entry name" value="COX3"/>
    <property type="match status" value="1"/>
</dbReference>
<feature type="transmembrane region" description="Helical" evidence="19">
    <location>
        <begin position="82"/>
        <end position="107"/>
    </location>
</feature>
<comment type="caution">
    <text evidence="22">The sequence shown here is derived from an EMBL/GenBank/DDBJ whole genome shotgun (WGS) entry which is preliminary data.</text>
</comment>
<organism evidence="22 23">
    <name type="scientific">Promicromonospora aerolata</name>
    <dbReference type="NCBI Taxonomy" id="195749"/>
    <lineage>
        <taxon>Bacteria</taxon>
        <taxon>Bacillati</taxon>
        <taxon>Actinomycetota</taxon>
        <taxon>Actinomycetes</taxon>
        <taxon>Micrococcales</taxon>
        <taxon>Promicromonosporaceae</taxon>
        <taxon>Promicromonospora</taxon>
    </lineage>
</organism>
<dbReference type="NCBIfam" id="TIGR02891">
    <property type="entry name" value="CtaD_CoxA"/>
    <property type="match status" value="1"/>
</dbReference>
<feature type="transmembrane region" description="Helical" evidence="19">
    <location>
        <begin position="289"/>
        <end position="312"/>
    </location>
</feature>
<dbReference type="Pfam" id="PF00115">
    <property type="entry name" value="COX1"/>
    <property type="match status" value="1"/>
</dbReference>
<keyword evidence="23" id="KW-1185">Reference proteome</keyword>
<feature type="transmembrane region" description="Helical" evidence="19">
    <location>
        <begin position="611"/>
        <end position="629"/>
    </location>
</feature>
<dbReference type="RefSeq" id="WP_377197075.1">
    <property type="nucleotide sequence ID" value="NZ_JBHUHF010000001.1"/>
</dbReference>
<dbReference type="InterPro" id="IPR000883">
    <property type="entry name" value="Cyt_C_Oxase_1"/>
</dbReference>
<feature type="transmembrane region" description="Helical" evidence="19">
    <location>
        <begin position="324"/>
        <end position="349"/>
    </location>
</feature>
<evidence type="ECO:0000256" key="1">
    <source>
        <dbReference type="ARBA" id="ARBA00004651"/>
    </source>
</evidence>
<feature type="transmembrane region" description="Helical" evidence="19">
    <location>
        <begin position="472"/>
        <end position="500"/>
    </location>
</feature>
<feature type="domain" description="Heme-copper oxidase subunit III family profile" evidence="20">
    <location>
        <begin position="578"/>
        <end position="840"/>
    </location>
</feature>
<evidence type="ECO:0000256" key="17">
    <source>
        <dbReference type="ARBA" id="ARBA00047816"/>
    </source>
</evidence>
<feature type="transmembrane region" description="Helical" evidence="19">
    <location>
        <begin position="252"/>
        <end position="277"/>
    </location>
</feature>
<evidence type="ECO:0000259" key="20">
    <source>
        <dbReference type="PROSITE" id="PS50253"/>
    </source>
</evidence>
<evidence type="ECO:0000313" key="22">
    <source>
        <dbReference type="EMBL" id="MFD2025167.1"/>
    </source>
</evidence>
<evidence type="ECO:0000256" key="15">
    <source>
        <dbReference type="ARBA" id="ARBA00023008"/>
    </source>
</evidence>
<evidence type="ECO:0000256" key="6">
    <source>
        <dbReference type="ARBA" id="ARBA00022475"/>
    </source>
</evidence>
<evidence type="ECO:0000256" key="4">
    <source>
        <dbReference type="ARBA" id="ARBA00012949"/>
    </source>
</evidence>
<dbReference type="Proteomes" id="UP001597338">
    <property type="component" value="Unassembled WGS sequence"/>
</dbReference>
<feature type="transmembrane region" description="Helical" evidence="19">
    <location>
        <begin position="361"/>
        <end position="381"/>
    </location>
</feature>
<keyword evidence="14" id="KW-0408">Iron</keyword>
<keyword evidence="9 18" id="KW-0812">Transmembrane</keyword>
<comment type="subcellular location">
    <subcellularLocation>
        <location evidence="1">Cell membrane</location>
        <topology evidence="1">Multi-pass membrane protein</topology>
    </subcellularLocation>
</comment>
<dbReference type="EMBL" id="JBHUHF010000001">
    <property type="protein sequence ID" value="MFD2025167.1"/>
    <property type="molecule type" value="Genomic_DNA"/>
</dbReference>
<feature type="domain" description="Cytochrome oxidase subunit I profile" evidence="21">
    <location>
        <begin position="22"/>
        <end position="536"/>
    </location>
</feature>
<protein>
    <recommendedName>
        <fullName evidence="4">cytochrome-c oxidase</fullName>
        <ecNumber evidence="4">7.1.1.9</ecNumber>
    </recommendedName>
</protein>
<evidence type="ECO:0000256" key="9">
    <source>
        <dbReference type="ARBA" id="ARBA00022692"/>
    </source>
</evidence>
<evidence type="ECO:0000256" key="8">
    <source>
        <dbReference type="ARBA" id="ARBA00022660"/>
    </source>
</evidence>
<feature type="transmembrane region" description="Helical" evidence="19">
    <location>
        <begin position="44"/>
        <end position="62"/>
    </location>
</feature>
<feature type="transmembrane region" description="Helical" evidence="19">
    <location>
        <begin position="660"/>
        <end position="681"/>
    </location>
</feature>
<dbReference type="PROSITE" id="PS50855">
    <property type="entry name" value="COX1"/>
    <property type="match status" value="1"/>
</dbReference>
<feature type="transmembrane region" description="Helical" evidence="19">
    <location>
        <begin position="812"/>
        <end position="834"/>
    </location>
</feature>
<dbReference type="PROSITE" id="PS00077">
    <property type="entry name" value="COX1_CUB"/>
    <property type="match status" value="1"/>
</dbReference>
<sequence length="843" mass="90475">MTTTDQETGPTADERSRFAEIWARPRGWRRTVMPVQHKSVGTRYMVTAFVFFFVGGLQALLMRVQLAQPEQDVLSAQTYNELFTMHGTTMMFLFAVPFLEGLAAYLLPLMLGARDMPFARYNTFNYWCYLLAGIILYSSFLVGMVPDAGWFAYVPLSGPEFADKAMDIWLFGLALAELAAIGAAIEMVVVVLAMRAPGMSLDRMPIFAWTMLCVAAMIILAFVPLLVGSLLLELDRNAGTAFFDTDRGGDPLLWQHLFWIFGHPEVYVMFLPGAAIISQVVPVHSRHRLVGYPFVVAAVVVTAIMSLGLWVHHMYTTGLPPVTLSFFTAASMSISVASGVQVVAWIATLWSGRPRLTVPMLFSLGFLFTFVAGGITGVMVASAPFDAQAHDTYFVVAHFHYVLIGGMLFPVLAGLFHWWPKFTGRMPSARLGTVSFWLAFVGFHLTFFPMHLTGLWGMPRRVFTYDAGLGVGVLNLLSTIGAFVFAAGLVLTAVTLLGALRRGERSGANPWGADTLEWVADSPPAAPNFGRIPVVGSRTPLWDEPPHDPELARMAAAFDHAPRNVRATPFTTVLSALPSTAAVQARPTVWPLVAAAGLALAAVGLLLENGWFLGGSVVVIVAGFVAWELQNERELGAGESTEPVGGEYLVEAPGPRSPGWWAATAAGVVLVVAVTTVAFSMLFLQVNAPVWPQGGTLGQPWLSAGTGLALALAVAASWWGARQGPLTHDATPVARGAHLAAVVITTLAGVAALVLAVAQWPAGGLDHTAHSYDSGVLMLVGTLALAIVLGLGLTVCALVARLTHARDIRPRIMLQNAAVLWGGVLVVWAVTWAATDLLPLVVV</sequence>
<evidence type="ECO:0000256" key="13">
    <source>
        <dbReference type="ARBA" id="ARBA00022989"/>
    </source>
</evidence>
<keyword evidence="11" id="KW-1278">Translocase</keyword>
<proteinExistence type="inferred from homology"/>
<comment type="pathway">
    <text evidence="2">Energy metabolism; oxidative phosphorylation.</text>
</comment>
<feature type="transmembrane region" description="Helical" evidence="19">
    <location>
        <begin position="733"/>
        <end position="756"/>
    </location>
</feature>
<dbReference type="InterPro" id="IPR023616">
    <property type="entry name" value="Cyt_c_oxase-like_su1_dom"/>
</dbReference>
<keyword evidence="8 18" id="KW-0679">Respiratory chain</keyword>
<feature type="transmembrane region" description="Helical" evidence="19">
    <location>
        <begin position="701"/>
        <end position="721"/>
    </location>
</feature>
<keyword evidence="16 19" id="KW-0472">Membrane</keyword>
<dbReference type="InterPro" id="IPR000298">
    <property type="entry name" value="Cyt_c_oxidase-like_su3"/>
</dbReference>